<evidence type="ECO:0000313" key="2">
    <source>
        <dbReference type="EMBL" id="VCT82538.1"/>
    </source>
</evidence>
<organism evidence="2 3">
    <name type="scientific">Clostridium neonatale</name>
    <dbReference type="NCBI Taxonomy" id="137838"/>
    <lineage>
        <taxon>Bacteria</taxon>
        <taxon>Bacillati</taxon>
        <taxon>Bacillota</taxon>
        <taxon>Clostridia</taxon>
        <taxon>Eubacteriales</taxon>
        <taxon>Clostridiaceae</taxon>
        <taxon>Clostridium</taxon>
    </lineage>
</organism>
<evidence type="ECO:0000313" key="3">
    <source>
        <dbReference type="Proteomes" id="UP000431451"/>
    </source>
</evidence>
<evidence type="ECO:0000259" key="1">
    <source>
        <dbReference type="Pfam" id="PF25538"/>
    </source>
</evidence>
<dbReference type="RefSeq" id="WP_200847537.1">
    <property type="nucleotide sequence ID" value="NZ_CAKJVD010000005.1"/>
</dbReference>
<dbReference type="InterPro" id="IPR057682">
    <property type="entry name" value="DUF7922"/>
</dbReference>
<sequence>MSHNKLYRNFIILQEDERGYSSENGKALSGYAKVEAKGDKCKISFYAQNLRKEDNYSMVLICCKRDFKELIDLGPLTINEVGKGDTSKEYYINNIAGLGVSYEKISGAGICKASGNDLNFIMHGFMNGEEPTENWRKFKLVRVESKKEDVVLEPKKLDEKIISANEKIVNSKVDDIGKAERIENIKIGTVEVLESVEKTDTNIESVEEKIEENILSSDERNKCKKCDKEEDKKEKHKKEECKKEEHKKDECKKEECKKEEHKKDEEHKNECKKCEKGEAKKEEYKKESFEEIIDNLCDKIEECNHIIDFDIQDMNCDYMVYGFIKKKYDNKCEWKKFKLNRSKSDMYCKTHINKRIEENTRLDLDLDTPDFDKYERDIKENVNTSKDFAMNGSVGEYFEKIARGFDVYEDKLNDINNCKWYRVNVDSIDDLCNESNYNKYTLAYYPMINYYPYISKNNHFLLGYKCDTEGELQYIVYGIPGSKDKEDQPYGGKTGFVTWTNSNNRSQGYWLMFYDFKNSSIVIPMKK</sequence>
<dbReference type="GeneID" id="68875391"/>
<dbReference type="EMBL" id="UWJD01000001">
    <property type="protein sequence ID" value="VCT82538.1"/>
    <property type="molecule type" value="Genomic_DNA"/>
</dbReference>
<gene>
    <name evidence="2" type="ORF">CNEONATNEC25_00081</name>
</gene>
<reference evidence="2 3" key="1">
    <citation type="submission" date="2018-06" db="EMBL/GenBank/DDBJ databases">
        <authorList>
            <consortium name="IHU Genomes"/>
        </authorList>
    </citation>
    <scope>NUCLEOTIDE SEQUENCE [LARGE SCALE GENOMIC DNA]</scope>
    <source>
        <strain evidence="2 3">NEC25</strain>
    </source>
</reference>
<proteinExistence type="predicted"/>
<accession>A0A650LP49</accession>
<dbReference type="Pfam" id="PF25538">
    <property type="entry name" value="DUF7922"/>
    <property type="match status" value="1"/>
</dbReference>
<dbReference type="AlphaFoldDB" id="A0A650LP49"/>
<dbReference type="Proteomes" id="UP000431451">
    <property type="component" value="Unassembled WGS sequence"/>
</dbReference>
<protein>
    <recommendedName>
        <fullName evidence="1">DUF7922 domain-containing protein</fullName>
    </recommendedName>
</protein>
<name>A0A650LP49_9CLOT</name>
<feature type="domain" description="DUF7922" evidence="1">
    <location>
        <begin position="9"/>
        <end position="126"/>
    </location>
</feature>